<dbReference type="AlphaFoldDB" id="A0ABD2BDT2"/>
<protein>
    <submittedName>
        <fullName evidence="1">Uncharacterized protein</fullName>
    </submittedName>
</protein>
<gene>
    <name evidence="1" type="ORF">V1478_005309</name>
</gene>
<sequence length="70" mass="8696">MRNIKKEVFNETRYSLWYYRLQERVWNGVITFMVVRLSRTPRTREVNEPTQKKTIKNFYEAMTNVSIRDY</sequence>
<keyword evidence="2" id="KW-1185">Reference proteome</keyword>
<accession>A0ABD2BDT2</accession>
<proteinExistence type="predicted"/>
<comment type="caution">
    <text evidence="1">The sequence shown here is derived from an EMBL/GenBank/DDBJ whole genome shotgun (WGS) entry which is preliminary data.</text>
</comment>
<reference evidence="1 2" key="1">
    <citation type="journal article" date="2024" name="Ann. Entomol. Soc. Am.">
        <title>Genomic analyses of the southern and eastern yellowjacket wasps (Hymenoptera: Vespidae) reveal evolutionary signatures of social life.</title>
        <authorList>
            <person name="Catto M.A."/>
            <person name="Caine P.B."/>
            <person name="Orr S.E."/>
            <person name="Hunt B.G."/>
            <person name="Goodisman M.A.D."/>
        </authorList>
    </citation>
    <scope>NUCLEOTIDE SEQUENCE [LARGE SCALE GENOMIC DNA]</scope>
    <source>
        <strain evidence="1">233</strain>
        <tissue evidence="1">Head and thorax</tissue>
    </source>
</reference>
<evidence type="ECO:0000313" key="2">
    <source>
        <dbReference type="Proteomes" id="UP001607302"/>
    </source>
</evidence>
<organism evidence="1 2">
    <name type="scientific">Vespula squamosa</name>
    <name type="common">Southern yellow jacket</name>
    <name type="synonym">Wasp</name>
    <dbReference type="NCBI Taxonomy" id="30214"/>
    <lineage>
        <taxon>Eukaryota</taxon>
        <taxon>Metazoa</taxon>
        <taxon>Ecdysozoa</taxon>
        <taxon>Arthropoda</taxon>
        <taxon>Hexapoda</taxon>
        <taxon>Insecta</taxon>
        <taxon>Pterygota</taxon>
        <taxon>Neoptera</taxon>
        <taxon>Endopterygota</taxon>
        <taxon>Hymenoptera</taxon>
        <taxon>Apocrita</taxon>
        <taxon>Aculeata</taxon>
        <taxon>Vespoidea</taxon>
        <taxon>Vespidae</taxon>
        <taxon>Vespinae</taxon>
        <taxon>Vespula</taxon>
    </lineage>
</organism>
<evidence type="ECO:0000313" key="1">
    <source>
        <dbReference type="EMBL" id="KAL2730896.1"/>
    </source>
</evidence>
<dbReference type="Proteomes" id="UP001607302">
    <property type="component" value="Unassembled WGS sequence"/>
</dbReference>
<dbReference type="EMBL" id="JAUDFV010000110">
    <property type="protein sequence ID" value="KAL2730896.1"/>
    <property type="molecule type" value="Genomic_DNA"/>
</dbReference>
<name>A0ABD2BDT2_VESSQ</name>